<protein>
    <submittedName>
        <fullName evidence="2">Cytochrome c oxidase cbb3-type subunit 4</fullName>
    </submittedName>
</protein>
<comment type="caution">
    <text evidence="2">The sequence shown here is derived from an EMBL/GenBank/DDBJ whole genome shotgun (WGS) entry which is preliminary data.</text>
</comment>
<dbReference type="EMBL" id="JACIJS010000007">
    <property type="protein sequence ID" value="MBB5516415.1"/>
    <property type="molecule type" value="Genomic_DNA"/>
</dbReference>
<gene>
    <name evidence="2" type="ORF">FHS89_002446</name>
</gene>
<keyword evidence="1" id="KW-0812">Transmembrane</keyword>
<proteinExistence type="predicted"/>
<sequence>MYHILREIADSWGLLSMTILFLGVVVWTFRPGSREVHDDIANIPLRNDEWRED</sequence>
<accession>A0A840X3K4</accession>
<dbReference type="InterPro" id="IPR008621">
    <property type="entry name" value="Cbb3-typ_cyt_oxidase_comp"/>
</dbReference>
<keyword evidence="3" id="KW-1185">Reference proteome</keyword>
<dbReference type="RefSeq" id="WP_184012009.1">
    <property type="nucleotide sequence ID" value="NZ_JACIJS010000007.1"/>
</dbReference>
<feature type="transmembrane region" description="Helical" evidence="1">
    <location>
        <begin position="12"/>
        <end position="29"/>
    </location>
</feature>
<evidence type="ECO:0000313" key="2">
    <source>
        <dbReference type="EMBL" id="MBB5516415.1"/>
    </source>
</evidence>
<dbReference type="Pfam" id="PF05545">
    <property type="entry name" value="FixQ"/>
    <property type="match status" value="1"/>
</dbReference>
<dbReference type="Proteomes" id="UP000553766">
    <property type="component" value="Unassembled WGS sequence"/>
</dbReference>
<dbReference type="CDD" id="cd01324">
    <property type="entry name" value="cbb3_Oxidase_CcoQ"/>
    <property type="match status" value="1"/>
</dbReference>
<organism evidence="2 3">
    <name type="scientific">Rubricella aquisinus</name>
    <dbReference type="NCBI Taxonomy" id="2028108"/>
    <lineage>
        <taxon>Bacteria</taxon>
        <taxon>Pseudomonadati</taxon>
        <taxon>Pseudomonadota</taxon>
        <taxon>Alphaproteobacteria</taxon>
        <taxon>Rhodobacterales</taxon>
        <taxon>Paracoccaceae</taxon>
        <taxon>Rubricella</taxon>
    </lineage>
</organism>
<dbReference type="AlphaFoldDB" id="A0A840X3K4"/>
<evidence type="ECO:0000256" key="1">
    <source>
        <dbReference type="SAM" id="Phobius"/>
    </source>
</evidence>
<keyword evidence="1" id="KW-1133">Transmembrane helix</keyword>
<evidence type="ECO:0000313" key="3">
    <source>
        <dbReference type="Proteomes" id="UP000553766"/>
    </source>
</evidence>
<reference evidence="2 3" key="1">
    <citation type="submission" date="2020-08" db="EMBL/GenBank/DDBJ databases">
        <title>Genomic Encyclopedia of Type Strains, Phase IV (KMG-IV): sequencing the most valuable type-strain genomes for metagenomic binning, comparative biology and taxonomic classification.</title>
        <authorList>
            <person name="Goeker M."/>
        </authorList>
    </citation>
    <scope>NUCLEOTIDE SEQUENCE [LARGE SCALE GENOMIC DNA]</scope>
    <source>
        <strain evidence="2 3">DSM 103377</strain>
    </source>
</reference>
<keyword evidence="1" id="KW-0472">Membrane</keyword>
<name>A0A840X3K4_9RHOB</name>